<organism evidence="1 2">
    <name type="scientific">Conoideocrella luteorostrata</name>
    <dbReference type="NCBI Taxonomy" id="1105319"/>
    <lineage>
        <taxon>Eukaryota</taxon>
        <taxon>Fungi</taxon>
        <taxon>Dikarya</taxon>
        <taxon>Ascomycota</taxon>
        <taxon>Pezizomycotina</taxon>
        <taxon>Sordariomycetes</taxon>
        <taxon>Hypocreomycetidae</taxon>
        <taxon>Hypocreales</taxon>
        <taxon>Clavicipitaceae</taxon>
        <taxon>Conoideocrella</taxon>
    </lineage>
</organism>
<evidence type="ECO:0000313" key="2">
    <source>
        <dbReference type="Proteomes" id="UP001251528"/>
    </source>
</evidence>
<name>A0AAJ0FYA7_9HYPO</name>
<dbReference type="Proteomes" id="UP001251528">
    <property type="component" value="Unassembled WGS sequence"/>
</dbReference>
<comment type="caution">
    <text evidence="1">The sequence shown here is derived from an EMBL/GenBank/DDBJ whole genome shotgun (WGS) entry which is preliminary data.</text>
</comment>
<dbReference type="EMBL" id="JASWJB010000118">
    <property type="protein sequence ID" value="KAK2596171.1"/>
    <property type="molecule type" value="Genomic_DNA"/>
</dbReference>
<evidence type="ECO:0000313" key="1">
    <source>
        <dbReference type="EMBL" id="KAK2596171.1"/>
    </source>
</evidence>
<reference evidence="1" key="1">
    <citation type="submission" date="2023-06" db="EMBL/GenBank/DDBJ databases">
        <title>Conoideocrella luteorostrata (Hypocreales: Clavicipitaceae), a potential biocontrol fungus for elongate hemlock scale in United States Christmas tree production areas.</title>
        <authorList>
            <person name="Barrett H."/>
            <person name="Lovett B."/>
            <person name="Macias A.M."/>
            <person name="Stajich J.E."/>
            <person name="Kasson M.T."/>
        </authorList>
    </citation>
    <scope>NUCLEOTIDE SEQUENCE</scope>
    <source>
        <strain evidence="1">ARSEF 14590</strain>
    </source>
</reference>
<gene>
    <name evidence="1" type="primary">ARO80_3</name>
    <name evidence="1" type="ORF">QQS21_006376</name>
</gene>
<proteinExistence type="predicted"/>
<keyword evidence="2" id="KW-1185">Reference proteome</keyword>
<dbReference type="AlphaFoldDB" id="A0AAJ0FYA7"/>
<sequence>MMLLIDWHMKSVNFPADFTDAEADLVDVDGRQASSVSNGLTAMGGRQRYGVSSVLEKLNLLSPAYRSNSMSRSLLSNAVSIAHERRCFELDAAHPFNPMSKSDNHKQEWKILVSVFIYLTDEMLATRLGLEPLLPEKSRRVVQDRMVASFTRTIPHCMLWESYFELSLEARKGRDILHTLKRSTLVIPTHDLVLEMENLSRSQD</sequence>
<protein>
    <submittedName>
        <fullName evidence="1">Zinc finger transcriptional activator</fullName>
    </submittedName>
</protein>
<accession>A0AAJ0FYA7</accession>